<evidence type="ECO:0000256" key="1">
    <source>
        <dbReference type="SAM" id="MobiDB-lite"/>
    </source>
</evidence>
<feature type="region of interest" description="Disordered" evidence="1">
    <location>
        <begin position="97"/>
        <end position="122"/>
    </location>
</feature>
<organism evidence="2 3">
    <name type="scientific">Allacma fusca</name>
    <dbReference type="NCBI Taxonomy" id="39272"/>
    <lineage>
        <taxon>Eukaryota</taxon>
        <taxon>Metazoa</taxon>
        <taxon>Ecdysozoa</taxon>
        <taxon>Arthropoda</taxon>
        <taxon>Hexapoda</taxon>
        <taxon>Collembola</taxon>
        <taxon>Symphypleona</taxon>
        <taxon>Sminthuridae</taxon>
        <taxon>Allacma</taxon>
    </lineage>
</organism>
<name>A0A8J2LTQ8_9HEXA</name>
<reference evidence="2" key="1">
    <citation type="submission" date="2021-06" db="EMBL/GenBank/DDBJ databases">
        <authorList>
            <person name="Hodson N. C."/>
            <person name="Mongue J. A."/>
            <person name="Jaron S. K."/>
        </authorList>
    </citation>
    <scope>NUCLEOTIDE SEQUENCE</scope>
</reference>
<dbReference type="EMBL" id="CAJVCH010547399">
    <property type="protein sequence ID" value="CAG7828409.1"/>
    <property type="molecule type" value="Genomic_DNA"/>
</dbReference>
<feature type="non-terminal residue" evidence="2">
    <location>
        <position position="1"/>
    </location>
</feature>
<feature type="non-terminal residue" evidence="2">
    <location>
        <position position="177"/>
    </location>
</feature>
<gene>
    <name evidence="2" type="ORF">AFUS01_LOCUS38339</name>
</gene>
<evidence type="ECO:0000313" key="3">
    <source>
        <dbReference type="Proteomes" id="UP000708208"/>
    </source>
</evidence>
<comment type="caution">
    <text evidence="2">The sequence shown here is derived from an EMBL/GenBank/DDBJ whole genome shotgun (WGS) entry which is preliminary data.</text>
</comment>
<evidence type="ECO:0000313" key="2">
    <source>
        <dbReference type="EMBL" id="CAG7828409.1"/>
    </source>
</evidence>
<protein>
    <submittedName>
        <fullName evidence="2">Uncharacterized protein</fullName>
    </submittedName>
</protein>
<dbReference type="AlphaFoldDB" id="A0A8J2LTQ8"/>
<keyword evidence="3" id="KW-1185">Reference proteome</keyword>
<dbReference type="Proteomes" id="UP000708208">
    <property type="component" value="Unassembled WGS sequence"/>
</dbReference>
<accession>A0A8J2LTQ8</accession>
<sequence length="177" mass="19799">EHLVCADYYQVACNSNINAGPFGHIFEFLKLSASKDAALDFDRRVPSADPEYLGRNTLNDDFQVEEYNNNKLAAQGNSLQYSQNLNQKDIRFPTTTTRRTTTTRPPTTRYQAPSTTTRYTRPTTKYTVPTTTTTVALTTTTAAPYYTESSAAPYYTESSAAVDETYSSQSTSDYQNN</sequence>
<feature type="compositionally biased region" description="Polar residues" evidence="1">
    <location>
        <begin position="165"/>
        <end position="177"/>
    </location>
</feature>
<proteinExistence type="predicted"/>
<feature type="region of interest" description="Disordered" evidence="1">
    <location>
        <begin position="158"/>
        <end position="177"/>
    </location>
</feature>